<dbReference type="GO" id="GO:0016592">
    <property type="term" value="C:mediator complex"/>
    <property type="evidence" value="ECO:0007669"/>
    <property type="project" value="UniProtKB-UniRule"/>
</dbReference>
<evidence type="ECO:0000256" key="4">
    <source>
        <dbReference type="ARBA" id="ARBA00023159"/>
    </source>
</evidence>
<dbReference type="AlphaFoldDB" id="A0AAU9IMP7"/>
<accession>A0AAU9IMP7</accession>
<evidence type="ECO:0000256" key="6">
    <source>
        <dbReference type="ARBA" id="ARBA00023242"/>
    </source>
</evidence>
<comment type="subunit">
    <text evidence="7">Component of the Mediator complex.</text>
</comment>
<keyword evidence="5 7" id="KW-0804">Transcription</keyword>
<evidence type="ECO:0000256" key="1">
    <source>
        <dbReference type="ARBA" id="ARBA00004123"/>
    </source>
</evidence>
<gene>
    <name evidence="9" type="ORF">BSTOLATCC_MIC17483</name>
</gene>
<dbReference type="PANTHER" id="PTHR12809">
    <property type="entry name" value="MEDIATOR COMPLEX SUBUNIT"/>
    <property type="match status" value="1"/>
</dbReference>
<name>A0AAU9IMP7_9CILI</name>
<dbReference type="PANTHER" id="PTHR12809:SF2">
    <property type="entry name" value="MEDIATOR OF RNA POLYMERASE II TRANSCRIPTION SUBUNIT 14"/>
    <property type="match status" value="1"/>
</dbReference>
<dbReference type="InterPro" id="IPR013947">
    <property type="entry name" value="Mediator_Med14"/>
</dbReference>
<evidence type="ECO:0000313" key="9">
    <source>
        <dbReference type="EMBL" id="CAG9316850.1"/>
    </source>
</evidence>
<dbReference type="GO" id="GO:0003712">
    <property type="term" value="F:transcription coregulator activity"/>
    <property type="evidence" value="ECO:0007669"/>
    <property type="project" value="UniProtKB-UniRule"/>
</dbReference>
<comment type="caution">
    <text evidence="9">The sequence shown here is derived from an EMBL/GenBank/DDBJ whole genome shotgun (WGS) entry which is preliminary data.</text>
</comment>
<dbReference type="Pfam" id="PF08638">
    <property type="entry name" value="Med14"/>
    <property type="match status" value="1"/>
</dbReference>
<evidence type="ECO:0000256" key="5">
    <source>
        <dbReference type="ARBA" id="ARBA00023163"/>
    </source>
</evidence>
<dbReference type="InterPro" id="IPR055122">
    <property type="entry name" value="Med14_N"/>
</dbReference>
<dbReference type="Proteomes" id="UP001162131">
    <property type="component" value="Unassembled WGS sequence"/>
</dbReference>
<keyword evidence="6 7" id="KW-0539">Nucleus</keyword>
<proteinExistence type="inferred from homology"/>
<dbReference type="EMBL" id="CAJZBQ010000017">
    <property type="protein sequence ID" value="CAG9316850.1"/>
    <property type="molecule type" value="Genomic_DNA"/>
</dbReference>
<comment type="subcellular location">
    <subcellularLocation>
        <location evidence="1 7">Nucleus</location>
    </subcellularLocation>
</comment>
<keyword evidence="3 7" id="KW-0805">Transcription regulation</keyword>
<protein>
    <recommendedName>
        <fullName evidence="7">Mediator of RNA polymerase II transcription subunit 14</fullName>
    </recommendedName>
    <alternativeName>
        <fullName evidence="7">Mediator complex subunit 14</fullName>
    </alternativeName>
</protein>
<organism evidence="9 10">
    <name type="scientific">Blepharisma stoltei</name>
    <dbReference type="NCBI Taxonomy" id="1481888"/>
    <lineage>
        <taxon>Eukaryota</taxon>
        <taxon>Sar</taxon>
        <taxon>Alveolata</taxon>
        <taxon>Ciliophora</taxon>
        <taxon>Postciliodesmatophora</taxon>
        <taxon>Heterotrichea</taxon>
        <taxon>Heterotrichida</taxon>
        <taxon>Blepharismidae</taxon>
        <taxon>Blepharisma</taxon>
    </lineage>
</organism>
<evidence type="ECO:0000256" key="3">
    <source>
        <dbReference type="ARBA" id="ARBA00023015"/>
    </source>
</evidence>
<feature type="domain" description="Mediator complex subunit MED14 N-terminal" evidence="8">
    <location>
        <begin position="4"/>
        <end position="141"/>
    </location>
</feature>
<comment type="similarity">
    <text evidence="2 7">Belongs to the Mediator complex subunit 14 family.</text>
</comment>
<reference evidence="9" key="1">
    <citation type="submission" date="2021-09" db="EMBL/GenBank/DDBJ databases">
        <authorList>
            <consortium name="AG Swart"/>
            <person name="Singh M."/>
            <person name="Singh A."/>
            <person name="Seah K."/>
            <person name="Emmerich C."/>
        </authorList>
    </citation>
    <scope>NUCLEOTIDE SEQUENCE</scope>
    <source>
        <strain evidence="9">ATCC30299</strain>
    </source>
</reference>
<sequence>MEVVKLRDLIRCISQHLARELHELTRAASKRHALVEYCSRTRSLLKRLKKVISWSRSYAALWSKIPELQDYLGDRSRIYKETAWMLGVLHSEQLYRLRTPRFALTEASDILCRGEYRGFPLAGSVITPKKVPLSKLTQYLKHKTLLVDHPAGLTLEVADGKLNATRNDFQFSVSLREEKKELLWMLCDFQLSTQQINVNQKNLIFQEMQNLLKPPQDPLVLVKLDTHLKRTCASGILENLQRQAKQNTIITINYIPGASLKVSYWPQYYPSYFEVLIKDSDIVISHSPPIPFNFEFTSDFSGLLDTVLSSHRIYRLQKLIGDFADLCYNLNDHLEVFLDENCTVTIDFSYFSGASRVELMGEYSSYLSETLNKGIGEGFWAEIREMVFNSQLNSVCRCLDSAIISSPLRFSKSFYNLLSEGMQVERKEQDVLGYIEIGQAVPTDAEGSIRIFAVKISKLKGLKFDFVVYINTELELCIDLGTWNPPEDLKECLSNVIKRATETMTVLKIPFMLSAKPELETKTNSLINKIW</sequence>
<evidence type="ECO:0000256" key="2">
    <source>
        <dbReference type="ARBA" id="ARBA00007813"/>
    </source>
</evidence>
<keyword evidence="10" id="KW-1185">Reference proteome</keyword>
<dbReference type="GO" id="GO:0006357">
    <property type="term" value="P:regulation of transcription by RNA polymerase II"/>
    <property type="evidence" value="ECO:0007669"/>
    <property type="project" value="InterPro"/>
</dbReference>
<evidence type="ECO:0000313" key="10">
    <source>
        <dbReference type="Proteomes" id="UP001162131"/>
    </source>
</evidence>
<evidence type="ECO:0000259" key="8">
    <source>
        <dbReference type="Pfam" id="PF08638"/>
    </source>
</evidence>
<dbReference type="GO" id="GO:0070847">
    <property type="term" value="C:core mediator complex"/>
    <property type="evidence" value="ECO:0007669"/>
    <property type="project" value="TreeGrafter"/>
</dbReference>
<comment type="function">
    <text evidence="7">Component of the Mediator complex, a coactivator involved in the regulated transcription of nearly all RNA polymerase II-dependent genes. Mediator functions as a bridge to convey information from gene-specific regulatory proteins to the basal RNA polymerase II transcription machinery. Mediator is recruited to promoters by direct interactions with regulatory proteins and serves as a scaffold for the assembly of a functional preinitiation complex with RNA polymerase II and the general transcription factors.</text>
</comment>
<evidence type="ECO:0000256" key="7">
    <source>
        <dbReference type="RuleBase" id="RU365082"/>
    </source>
</evidence>
<keyword evidence="4 7" id="KW-0010">Activator</keyword>